<organism evidence="1 2">
    <name type="scientific">Robertkochia marina</name>
    <dbReference type="NCBI Taxonomy" id="1227945"/>
    <lineage>
        <taxon>Bacteria</taxon>
        <taxon>Pseudomonadati</taxon>
        <taxon>Bacteroidota</taxon>
        <taxon>Flavobacteriia</taxon>
        <taxon>Flavobacteriales</taxon>
        <taxon>Flavobacteriaceae</taxon>
        <taxon>Robertkochia</taxon>
    </lineage>
</organism>
<comment type="caution">
    <text evidence="1">The sequence shown here is derived from an EMBL/GenBank/DDBJ whole genome shotgun (WGS) entry which is preliminary data.</text>
</comment>
<sequence length="308" mass="35490">MNRFLLKIALFCCLLLIGFGSLFFLADGYTDPFYLKFTSPRQENMLLGTSRAAHGLQPRVLNNCLEREFFNYSFSLLHSPFGPVYYESIKRKVDTTARDGCFIVAVDPWSISSENDDPDDPSGFRETTGFLASVKDVTSSPNLEYLIKSLKGEYYRLVPMPRDLQLQHLHKDGWLEVKLPPDTTSFNRRSLYRAKRYLKNKMPLNRVSATRLVYLEKIVAFLKQHGKVYLVRLPVHPEMAKVEQIYMPDFKDKIKNVVTLSDGYFDMHNLNHKFLYTDGNHLHRDSGAKVSALVGKFILERSKGMALK</sequence>
<evidence type="ECO:0000313" key="1">
    <source>
        <dbReference type="EMBL" id="THD67755.1"/>
    </source>
</evidence>
<keyword evidence="2" id="KW-1185">Reference proteome</keyword>
<protein>
    <recommendedName>
        <fullName evidence="3">SGNH/GDSL hydrolase family protein</fullName>
    </recommendedName>
</protein>
<evidence type="ECO:0008006" key="3">
    <source>
        <dbReference type="Google" id="ProtNLM"/>
    </source>
</evidence>
<dbReference type="Proteomes" id="UP000305939">
    <property type="component" value="Unassembled WGS sequence"/>
</dbReference>
<dbReference type="RefSeq" id="WP_136335960.1">
    <property type="nucleotide sequence ID" value="NZ_QXMP01000021.1"/>
</dbReference>
<dbReference type="AlphaFoldDB" id="A0A4S3M2P6"/>
<gene>
    <name evidence="1" type="ORF">E7Z59_08870</name>
</gene>
<reference evidence="1 2" key="1">
    <citation type="submission" date="2019-04" db="EMBL/GenBank/DDBJ databases">
        <title>Draft genome sequence of Robertkochia marina CC-AMO-30D.</title>
        <authorList>
            <person name="Hameed A."/>
            <person name="Lin S.-Y."/>
            <person name="Shahina M."/>
            <person name="Lai W.-A."/>
            <person name="Young C.-C."/>
        </authorList>
    </citation>
    <scope>NUCLEOTIDE SEQUENCE [LARGE SCALE GENOMIC DNA]</scope>
    <source>
        <strain evidence="1 2">CC-AMO-30D</strain>
    </source>
</reference>
<proteinExistence type="predicted"/>
<dbReference type="EMBL" id="SSMC01000002">
    <property type="protein sequence ID" value="THD67755.1"/>
    <property type="molecule type" value="Genomic_DNA"/>
</dbReference>
<name>A0A4S3M2P6_9FLAO</name>
<evidence type="ECO:0000313" key="2">
    <source>
        <dbReference type="Proteomes" id="UP000305939"/>
    </source>
</evidence>
<accession>A0A4S3M2P6</accession>
<dbReference type="OrthoDB" id="1433719at2"/>